<proteinExistence type="predicted"/>
<dbReference type="EMBL" id="CP003863">
    <property type="protein sequence ID" value="AFT85046.1"/>
    <property type="molecule type" value="Genomic_DNA"/>
</dbReference>
<feature type="chain" id="PRO_5003832554" description="Lipoprotein" evidence="1">
    <location>
        <begin position="24"/>
        <end position="91"/>
    </location>
</feature>
<name>K0DG95_9BURK</name>
<sequence length="91" mass="9764">MSMKKIVSTLLFCMFSAASACWAQTEVDKTPAGTNDQIVQMHQRISAANRTYDAKVAAAKRVYSRQKAAAAKERDAAVAAARDGVPSAETQ</sequence>
<dbReference type="KEGG" id="bpx:BUPH_05301"/>
<dbReference type="PATRIC" id="fig|1229205.11.peg.1037"/>
<dbReference type="AlphaFoldDB" id="K0DG95"/>
<evidence type="ECO:0000256" key="1">
    <source>
        <dbReference type="SAM" id="SignalP"/>
    </source>
</evidence>
<gene>
    <name evidence="2" type="ORF">BUPH_05301</name>
</gene>
<evidence type="ECO:0000313" key="2">
    <source>
        <dbReference type="EMBL" id="AFT85046.1"/>
    </source>
</evidence>
<dbReference type="eggNOG" id="ENOG502ZFT8">
    <property type="taxonomic scope" value="Bacteria"/>
</dbReference>
<organism evidence="2 3">
    <name type="scientific">Paraburkholderia phenoliruptrix BR3459a</name>
    <dbReference type="NCBI Taxonomy" id="1229205"/>
    <lineage>
        <taxon>Bacteria</taxon>
        <taxon>Pseudomonadati</taxon>
        <taxon>Pseudomonadota</taxon>
        <taxon>Betaproteobacteria</taxon>
        <taxon>Burkholderiales</taxon>
        <taxon>Burkholderiaceae</taxon>
        <taxon>Paraburkholderia</taxon>
    </lineage>
</organism>
<dbReference type="PROSITE" id="PS51257">
    <property type="entry name" value="PROKAR_LIPOPROTEIN"/>
    <property type="match status" value="1"/>
</dbReference>
<feature type="signal peptide" evidence="1">
    <location>
        <begin position="1"/>
        <end position="23"/>
    </location>
</feature>
<dbReference type="HOGENOM" id="CLU_188938_0_0_4"/>
<evidence type="ECO:0000313" key="3">
    <source>
        <dbReference type="Proteomes" id="UP000010105"/>
    </source>
</evidence>
<accession>K0DG95</accession>
<dbReference type="Proteomes" id="UP000010105">
    <property type="component" value="Chromosome 1"/>
</dbReference>
<keyword evidence="1" id="KW-0732">Signal</keyword>
<protein>
    <recommendedName>
        <fullName evidence="4">Lipoprotein</fullName>
    </recommendedName>
</protein>
<evidence type="ECO:0008006" key="4">
    <source>
        <dbReference type="Google" id="ProtNLM"/>
    </source>
</evidence>
<reference evidence="2 3" key="1">
    <citation type="journal article" date="2012" name="J. Bacteriol.">
        <title>Complete Genome Sequence of Burkholderia phenoliruptrix BR3459a (CLA1), a Heat-Tolerant, Nitrogen-Fixing Symbiont of Mimosa flocculosa.</title>
        <authorList>
            <person name="de Oliveira Cunha C."/>
            <person name="Goda Zuleta L.F."/>
            <person name="Paula de Almeida L.G."/>
            <person name="Prioli Ciapina L."/>
            <person name="Lustrino Borges W."/>
            <person name="Pitard R.M."/>
            <person name="Baldani J.I."/>
            <person name="Straliotto R."/>
            <person name="de Faria S.M."/>
            <person name="Hungria M."/>
            <person name="Sousa Cavada B."/>
            <person name="Mercante F.M."/>
            <person name="Ribeiro de Vasconcelos A.T."/>
        </authorList>
    </citation>
    <scope>NUCLEOTIDE SEQUENCE [LARGE SCALE GENOMIC DNA]</scope>
    <source>
        <strain evidence="2 3">BR3459a</strain>
    </source>
</reference>